<keyword evidence="3" id="KW-1185">Reference proteome</keyword>
<comment type="caution">
    <text evidence="2">The sequence shown here is derived from an EMBL/GenBank/DDBJ whole genome shotgun (WGS) entry which is preliminary data.</text>
</comment>
<gene>
    <name evidence="2" type="ORF">E2I14_06890</name>
</gene>
<dbReference type="EMBL" id="SMYL01000002">
    <property type="protein sequence ID" value="TDK67471.1"/>
    <property type="molecule type" value="Genomic_DNA"/>
</dbReference>
<evidence type="ECO:0008006" key="4">
    <source>
        <dbReference type="Google" id="ProtNLM"/>
    </source>
</evidence>
<dbReference type="OrthoDB" id="5351104at2"/>
<dbReference type="Proteomes" id="UP000294829">
    <property type="component" value="Unassembled WGS sequence"/>
</dbReference>
<sequence length="445" mass="49812">MMIVRVFNSGTGSAKAAIKYLMGDKDHTGKIREVAPALVHGSPSLFSLVTDCIERKHKYTSGAIAFRDNEQPDEKQIKQIIAAFKATFLPGLASGENYSDMWIEHRDKGNLELHFVFAATEIFSNKQLNIHPPGKVNLEHYKLFTQVMNYQLGYSQVYPDPLKIVMSEFETKSPNGKKARRAKHILSNEIKNKIISGQISNRDELVSQLNENYGEVTRVGDNYISFKFPGTAKAKRLKGPLFSKGADYKEIISQHWLSKNPRPLSVGQASLLINKLNEMTQNRADYFSKKYLQNKIYFRPKKISNTGNKTNSVEEKIPLPSAQSKIHINAFTQLAMSMHQPKQQIKITGAGATPAKQDENNFANDTPEIGSPIAGFEIQLGMLAMRLSKLVVVAKSAQGLLLQKLRKEIANIEAQMSAINLQIEKEKLNAKDNAQSQQAGKRPKI</sequence>
<organism evidence="2 3">
    <name type="scientific">Sapientia aquatica</name>
    <dbReference type="NCBI Taxonomy" id="1549640"/>
    <lineage>
        <taxon>Bacteria</taxon>
        <taxon>Pseudomonadati</taxon>
        <taxon>Pseudomonadota</taxon>
        <taxon>Betaproteobacteria</taxon>
        <taxon>Burkholderiales</taxon>
        <taxon>Oxalobacteraceae</taxon>
        <taxon>Sapientia</taxon>
    </lineage>
</organism>
<keyword evidence="1" id="KW-0175">Coiled coil</keyword>
<dbReference type="AlphaFoldDB" id="A0A4R5W472"/>
<evidence type="ECO:0000313" key="3">
    <source>
        <dbReference type="Proteomes" id="UP000294829"/>
    </source>
</evidence>
<reference evidence="2 3" key="1">
    <citation type="submission" date="2019-03" db="EMBL/GenBank/DDBJ databases">
        <title>Sapientia aquatica gen. nov., sp. nov., isolated from a crater lake.</title>
        <authorList>
            <person name="Felfoldi T."/>
            <person name="Szabo A."/>
            <person name="Toth E."/>
            <person name="Schumann P."/>
            <person name="Keki Z."/>
            <person name="Marialigeti K."/>
            <person name="Mathe I."/>
        </authorList>
    </citation>
    <scope>NUCLEOTIDE SEQUENCE [LARGE SCALE GENOMIC DNA]</scope>
    <source>
        <strain evidence="2 3">SA-152</strain>
    </source>
</reference>
<protein>
    <recommendedName>
        <fullName evidence="4">Relaxase</fullName>
    </recommendedName>
</protein>
<accession>A0A4R5W472</accession>
<evidence type="ECO:0000313" key="2">
    <source>
        <dbReference type="EMBL" id="TDK67471.1"/>
    </source>
</evidence>
<evidence type="ECO:0000256" key="1">
    <source>
        <dbReference type="SAM" id="Coils"/>
    </source>
</evidence>
<name>A0A4R5W472_9BURK</name>
<feature type="coiled-coil region" evidence="1">
    <location>
        <begin position="402"/>
        <end position="429"/>
    </location>
</feature>
<proteinExistence type="predicted"/>
<dbReference type="RefSeq" id="WP_133326754.1">
    <property type="nucleotide sequence ID" value="NZ_SMYL01000002.1"/>
</dbReference>